<gene>
    <name evidence="1" type="ORF">HDF16_004845</name>
</gene>
<sequence>MSKRMNAVTITADSCHVIILAKPDEVTDVIVRASQSFDK</sequence>
<comment type="caution">
    <text evidence="1">The sequence shown here is derived from an EMBL/GenBank/DDBJ whole genome shotgun (WGS) entry which is preliminary data.</text>
</comment>
<organism evidence="1 2">
    <name type="scientific">Granulicella aggregans</name>
    <dbReference type="NCBI Taxonomy" id="474949"/>
    <lineage>
        <taxon>Bacteria</taxon>
        <taxon>Pseudomonadati</taxon>
        <taxon>Acidobacteriota</taxon>
        <taxon>Terriglobia</taxon>
        <taxon>Terriglobales</taxon>
        <taxon>Acidobacteriaceae</taxon>
        <taxon>Granulicella</taxon>
    </lineage>
</organism>
<evidence type="ECO:0000313" key="1">
    <source>
        <dbReference type="EMBL" id="MBB5060109.1"/>
    </source>
</evidence>
<proteinExistence type="predicted"/>
<keyword evidence="2" id="KW-1185">Reference proteome</keyword>
<accession>A0A7W8E698</accession>
<dbReference type="EMBL" id="JACHIP010000009">
    <property type="protein sequence ID" value="MBB5060109.1"/>
    <property type="molecule type" value="Genomic_DNA"/>
</dbReference>
<dbReference type="AlphaFoldDB" id="A0A7W8E698"/>
<protein>
    <submittedName>
        <fullName evidence="1">Uncharacterized protein</fullName>
    </submittedName>
</protein>
<reference evidence="1 2" key="1">
    <citation type="submission" date="2020-08" db="EMBL/GenBank/DDBJ databases">
        <title>Genomic Encyclopedia of Type Strains, Phase IV (KMG-V): Genome sequencing to study the core and pangenomes of soil and plant-associated prokaryotes.</title>
        <authorList>
            <person name="Whitman W."/>
        </authorList>
    </citation>
    <scope>NUCLEOTIDE SEQUENCE [LARGE SCALE GENOMIC DNA]</scope>
    <source>
        <strain evidence="1 2">M8UP14</strain>
    </source>
</reference>
<dbReference type="Proteomes" id="UP000540989">
    <property type="component" value="Unassembled WGS sequence"/>
</dbReference>
<name>A0A7W8E698_9BACT</name>
<evidence type="ECO:0000313" key="2">
    <source>
        <dbReference type="Proteomes" id="UP000540989"/>
    </source>
</evidence>